<proteinExistence type="predicted"/>
<dbReference type="InterPro" id="IPR002656">
    <property type="entry name" value="Acyl_transf_3_dom"/>
</dbReference>
<keyword evidence="2" id="KW-0812">Transmembrane</keyword>
<feature type="transmembrane region" description="Helical" evidence="2">
    <location>
        <begin position="253"/>
        <end position="276"/>
    </location>
</feature>
<dbReference type="EMBL" id="JBHSMD010000002">
    <property type="protein sequence ID" value="MFC5492980.1"/>
    <property type="molecule type" value="Genomic_DNA"/>
</dbReference>
<dbReference type="GO" id="GO:0016746">
    <property type="term" value="F:acyltransferase activity"/>
    <property type="evidence" value="ECO:0007669"/>
    <property type="project" value="UniProtKB-KW"/>
</dbReference>
<feature type="transmembrane region" description="Helical" evidence="2">
    <location>
        <begin position="212"/>
        <end position="232"/>
    </location>
</feature>
<evidence type="ECO:0000259" key="3">
    <source>
        <dbReference type="Pfam" id="PF01757"/>
    </source>
</evidence>
<keyword evidence="5" id="KW-1185">Reference proteome</keyword>
<dbReference type="EC" id="2.3.-.-" evidence="4"/>
<dbReference type="Pfam" id="PF01757">
    <property type="entry name" value="Acyl_transf_3"/>
    <property type="match status" value="1"/>
</dbReference>
<feature type="transmembrane region" description="Helical" evidence="2">
    <location>
        <begin position="326"/>
        <end position="343"/>
    </location>
</feature>
<protein>
    <submittedName>
        <fullName evidence="4">Acyltransferase family protein</fullName>
        <ecNumber evidence="4">2.3.-.-</ecNumber>
    </submittedName>
</protein>
<feature type="transmembrane region" description="Helical" evidence="2">
    <location>
        <begin position="57"/>
        <end position="75"/>
    </location>
</feature>
<comment type="caution">
    <text evidence="4">The sequence shown here is derived from an EMBL/GenBank/DDBJ whole genome shotgun (WGS) entry which is preliminary data.</text>
</comment>
<keyword evidence="4" id="KW-0012">Acyltransferase</keyword>
<feature type="transmembrane region" description="Helical" evidence="2">
    <location>
        <begin position="146"/>
        <end position="167"/>
    </location>
</feature>
<name>A0ABW0MXC7_9ACTN</name>
<organism evidence="4 5">
    <name type="scientific">Nocardioides caricicola</name>
    <dbReference type="NCBI Taxonomy" id="634770"/>
    <lineage>
        <taxon>Bacteria</taxon>
        <taxon>Bacillati</taxon>
        <taxon>Actinomycetota</taxon>
        <taxon>Actinomycetes</taxon>
        <taxon>Propionibacteriales</taxon>
        <taxon>Nocardioidaceae</taxon>
        <taxon>Nocardioides</taxon>
    </lineage>
</organism>
<feature type="transmembrane region" description="Helical" evidence="2">
    <location>
        <begin position="355"/>
        <end position="376"/>
    </location>
</feature>
<feature type="transmembrane region" description="Helical" evidence="2">
    <location>
        <begin position="16"/>
        <end position="37"/>
    </location>
</feature>
<feature type="transmembrane region" description="Helical" evidence="2">
    <location>
        <begin position="96"/>
        <end position="114"/>
    </location>
</feature>
<dbReference type="PANTHER" id="PTHR23028">
    <property type="entry name" value="ACETYLTRANSFERASE"/>
    <property type="match status" value="1"/>
</dbReference>
<feature type="domain" description="Acyltransferase 3" evidence="3">
    <location>
        <begin position="19"/>
        <end position="373"/>
    </location>
</feature>
<dbReference type="Proteomes" id="UP001595956">
    <property type="component" value="Unassembled WGS sequence"/>
</dbReference>
<feature type="transmembrane region" description="Helical" evidence="2">
    <location>
        <begin position="179"/>
        <end position="200"/>
    </location>
</feature>
<gene>
    <name evidence="4" type="ORF">ACFPKY_07705</name>
</gene>
<feature type="transmembrane region" description="Helical" evidence="2">
    <location>
        <begin position="288"/>
        <end position="306"/>
    </location>
</feature>
<reference evidence="5" key="1">
    <citation type="journal article" date="2019" name="Int. J. Syst. Evol. Microbiol.">
        <title>The Global Catalogue of Microorganisms (GCM) 10K type strain sequencing project: providing services to taxonomists for standard genome sequencing and annotation.</title>
        <authorList>
            <consortium name="The Broad Institute Genomics Platform"/>
            <consortium name="The Broad Institute Genome Sequencing Center for Infectious Disease"/>
            <person name="Wu L."/>
            <person name="Ma J."/>
        </authorList>
    </citation>
    <scope>NUCLEOTIDE SEQUENCE [LARGE SCALE GENOMIC DNA]</scope>
    <source>
        <strain evidence="5">KACC 13778</strain>
    </source>
</reference>
<dbReference type="PANTHER" id="PTHR23028:SF53">
    <property type="entry name" value="ACYL_TRANSF_3 DOMAIN-CONTAINING PROTEIN"/>
    <property type="match status" value="1"/>
</dbReference>
<dbReference type="InterPro" id="IPR050879">
    <property type="entry name" value="Acyltransferase_3"/>
</dbReference>
<accession>A0ABW0MXC7</accession>
<keyword evidence="2" id="KW-1133">Transmembrane helix</keyword>
<evidence type="ECO:0000313" key="5">
    <source>
        <dbReference type="Proteomes" id="UP001595956"/>
    </source>
</evidence>
<sequence length="410" mass="44851">MSTDTTSSRLEVNPQFAVLDSLRAIGALAVLTTHVAFQSGAYVRDGTWGAILSRLDVGVAIFFVLSGFLLSRPYFARRAATLPHPGTGRYYWKRLLRIYPVYIVTVVLALTLIPENDGLSVTAWVHTLTMTNIYSTTLLPQGLTQMWSLAVEVSFYAVLPLLMFLALGRRGALRPVRVTVLLAAMVALSCWWHLGLAATVDQHTDGTPAQWLPAYLSWFAVGIGLALAHVLDQTRERPPAVCRTLDHLAGSPGVCWTAVAGLMLVASTPLAGPTLLYAATDAESLTKHALYAVIGGLVVLTGIRAVPDSRYAHLMSAPLPRHIGHISYSVFCIHLPILYLVMQVTDYPLFGGHTWQIWCLTVVLSLAASEVLYRVVELPAMRLKNLRLRRSPRTPPTTPPTTKHRATNTA</sequence>
<keyword evidence="2" id="KW-0472">Membrane</keyword>
<keyword evidence="4" id="KW-0808">Transferase</keyword>
<evidence type="ECO:0000256" key="2">
    <source>
        <dbReference type="SAM" id="Phobius"/>
    </source>
</evidence>
<feature type="region of interest" description="Disordered" evidence="1">
    <location>
        <begin position="389"/>
        <end position="410"/>
    </location>
</feature>
<evidence type="ECO:0000256" key="1">
    <source>
        <dbReference type="SAM" id="MobiDB-lite"/>
    </source>
</evidence>
<evidence type="ECO:0000313" key="4">
    <source>
        <dbReference type="EMBL" id="MFC5492980.1"/>
    </source>
</evidence>
<dbReference type="RefSeq" id="WP_345171668.1">
    <property type="nucleotide sequence ID" value="NZ_BAABFQ010000003.1"/>
</dbReference>